<dbReference type="InterPro" id="IPR009878">
    <property type="entry name" value="Phlebovirus_G2_fusion"/>
</dbReference>
<name>A0A3P7BKX0_NIPBR</name>
<keyword evidence="4" id="KW-1133">Transmembrane helix</keyword>
<keyword evidence="4" id="KW-0812">Transmembrane</keyword>
<evidence type="ECO:0000256" key="3">
    <source>
        <dbReference type="SAM" id="MobiDB-lite"/>
    </source>
</evidence>
<dbReference type="GO" id="GO:0019899">
    <property type="term" value="F:enzyme binding"/>
    <property type="evidence" value="ECO:0007669"/>
    <property type="project" value="UniProtKB-ARBA"/>
</dbReference>
<feature type="compositionally biased region" description="Basic and acidic residues" evidence="3">
    <location>
        <begin position="625"/>
        <end position="646"/>
    </location>
</feature>
<dbReference type="Pfam" id="PF00098">
    <property type="entry name" value="zf-CCHC"/>
    <property type="match status" value="1"/>
</dbReference>
<keyword evidence="1" id="KW-0862">Zinc</keyword>
<dbReference type="GO" id="GO:0003676">
    <property type="term" value="F:nucleic acid binding"/>
    <property type="evidence" value="ECO:0007669"/>
    <property type="project" value="InterPro"/>
</dbReference>
<evidence type="ECO:0000256" key="4">
    <source>
        <dbReference type="SAM" id="Phobius"/>
    </source>
</evidence>
<dbReference type="PROSITE" id="PS50158">
    <property type="entry name" value="ZF_CCHC"/>
    <property type="match status" value="1"/>
</dbReference>
<keyword evidence="2" id="KW-0175">Coiled coil</keyword>
<accession>A0A3P7BKX0</accession>
<dbReference type="Pfam" id="PF07245">
    <property type="entry name" value="Phlebovirus_G2"/>
    <property type="match status" value="1"/>
</dbReference>
<reference evidence="6 7" key="1">
    <citation type="submission" date="2018-11" db="EMBL/GenBank/DDBJ databases">
        <authorList>
            <consortium name="Pathogen Informatics"/>
        </authorList>
    </citation>
    <scope>NUCLEOTIDE SEQUENCE [LARGE SCALE GENOMIC DNA]</scope>
</reference>
<dbReference type="Proteomes" id="UP000271162">
    <property type="component" value="Unassembled WGS sequence"/>
</dbReference>
<dbReference type="SMART" id="SM00343">
    <property type="entry name" value="ZnF_C2HC"/>
    <property type="match status" value="3"/>
</dbReference>
<feature type="compositionally biased region" description="Polar residues" evidence="3">
    <location>
        <begin position="272"/>
        <end position="286"/>
    </location>
</feature>
<dbReference type="GO" id="GO:0000398">
    <property type="term" value="P:mRNA splicing, via spliceosome"/>
    <property type="evidence" value="ECO:0007669"/>
    <property type="project" value="InterPro"/>
</dbReference>
<dbReference type="STRING" id="27835.A0A3P7BKX0"/>
<dbReference type="GO" id="GO:0005737">
    <property type="term" value="C:cytoplasm"/>
    <property type="evidence" value="ECO:0007669"/>
    <property type="project" value="UniProtKB-ARBA"/>
</dbReference>
<feature type="transmembrane region" description="Helical" evidence="4">
    <location>
        <begin position="1231"/>
        <end position="1253"/>
    </location>
</feature>
<organism evidence="6 7">
    <name type="scientific">Nippostrongylus brasiliensis</name>
    <name type="common">Rat hookworm</name>
    <dbReference type="NCBI Taxonomy" id="27835"/>
    <lineage>
        <taxon>Eukaryota</taxon>
        <taxon>Metazoa</taxon>
        <taxon>Ecdysozoa</taxon>
        <taxon>Nematoda</taxon>
        <taxon>Chromadorea</taxon>
        <taxon>Rhabditida</taxon>
        <taxon>Rhabditina</taxon>
        <taxon>Rhabditomorpha</taxon>
        <taxon>Strongyloidea</taxon>
        <taxon>Heligmosomidae</taxon>
        <taxon>Nippostrongylus</taxon>
    </lineage>
</organism>
<dbReference type="EMBL" id="UYSL01023791">
    <property type="protein sequence ID" value="VDL82686.1"/>
    <property type="molecule type" value="Genomic_DNA"/>
</dbReference>
<dbReference type="Gene3D" id="4.10.60.10">
    <property type="entry name" value="Zinc finger, CCHC-type"/>
    <property type="match status" value="1"/>
</dbReference>
<evidence type="ECO:0000256" key="2">
    <source>
        <dbReference type="SAM" id="Coils"/>
    </source>
</evidence>
<dbReference type="Pfam" id="PF03564">
    <property type="entry name" value="DUF1759"/>
    <property type="match status" value="1"/>
</dbReference>
<dbReference type="InterPro" id="IPR036875">
    <property type="entry name" value="Znf_CCHC_sf"/>
</dbReference>
<feature type="region of interest" description="Disordered" evidence="3">
    <location>
        <begin position="271"/>
        <end position="290"/>
    </location>
</feature>
<evidence type="ECO:0000259" key="5">
    <source>
        <dbReference type="PROSITE" id="PS50158"/>
    </source>
</evidence>
<keyword evidence="1" id="KW-0863">Zinc-finger</keyword>
<feature type="transmembrane region" description="Helical" evidence="4">
    <location>
        <begin position="1260"/>
        <end position="1282"/>
    </location>
</feature>
<feature type="region of interest" description="Disordered" evidence="3">
    <location>
        <begin position="129"/>
        <end position="165"/>
    </location>
</feature>
<keyword evidence="1" id="KW-0479">Metal-binding</keyword>
<dbReference type="InterPro" id="IPR007590">
    <property type="entry name" value="Saf4/Yju2"/>
</dbReference>
<dbReference type="InterPro" id="IPR005312">
    <property type="entry name" value="DUF1759"/>
</dbReference>
<protein>
    <recommendedName>
        <fullName evidence="5">CCHC-type domain-containing protein</fullName>
    </recommendedName>
</protein>
<feature type="region of interest" description="Disordered" evidence="3">
    <location>
        <begin position="625"/>
        <end position="647"/>
    </location>
</feature>
<dbReference type="Pfam" id="PF04502">
    <property type="entry name" value="Saf4_Yju2"/>
    <property type="match status" value="1"/>
</dbReference>
<evidence type="ECO:0000313" key="7">
    <source>
        <dbReference type="Proteomes" id="UP000271162"/>
    </source>
</evidence>
<gene>
    <name evidence="6" type="ORF">NBR_LOCUS18958</name>
</gene>
<evidence type="ECO:0000313" key="6">
    <source>
        <dbReference type="EMBL" id="VDL82686.1"/>
    </source>
</evidence>
<keyword evidence="4" id="KW-0472">Membrane</keyword>
<dbReference type="GO" id="GO:0008270">
    <property type="term" value="F:zinc ion binding"/>
    <property type="evidence" value="ECO:0007669"/>
    <property type="project" value="UniProtKB-KW"/>
</dbReference>
<dbReference type="SUPFAM" id="SSF57756">
    <property type="entry name" value="Retrovirus zinc finger-like domains"/>
    <property type="match status" value="1"/>
</dbReference>
<dbReference type="Gene3D" id="2.60.40.3770">
    <property type="match status" value="1"/>
</dbReference>
<dbReference type="PANTHER" id="PTHR47331">
    <property type="entry name" value="PHD-TYPE DOMAIN-CONTAINING PROTEIN"/>
    <property type="match status" value="1"/>
</dbReference>
<feature type="domain" description="CCHC-type" evidence="5">
    <location>
        <begin position="656"/>
        <end position="671"/>
    </location>
</feature>
<dbReference type="InterPro" id="IPR001878">
    <property type="entry name" value="Znf_CCHC"/>
</dbReference>
<keyword evidence="7" id="KW-1185">Reference proteome</keyword>
<evidence type="ECO:0000256" key="1">
    <source>
        <dbReference type="PROSITE-ProRule" id="PRU00047"/>
    </source>
</evidence>
<feature type="region of interest" description="Disordered" evidence="3">
    <location>
        <begin position="183"/>
        <end position="208"/>
    </location>
</feature>
<feature type="coiled-coil region" evidence="2">
    <location>
        <begin position="524"/>
        <end position="551"/>
    </location>
</feature>
<sequence>MQVLLQEHGATRLFEAIKLYQDAEKAKEAQEEEDKKDPMKMLEKRTMMSRAEMEAMGNLEDLQEISRNKEAVDVDDFLQATKPELSIAEQIKLQEEEDEALIRSVYGKTADGKIIKRIEDDITEEALEDLDKPGSSGLPLTTPEPVDVKPFDIKPSFTKDPPKRINDQRSLLSKFVVVKKKKVEVKTEPDDDPPPSPPPQATSSVTKPSNGLLGICAYGSGSNNLTTSNVKVVRSRLSLKSLADEMNACIVSFWDNYSREAEVNDEFRKDSGTTAASAYRSGTTTAGRPKSATVASFSSDLLYQKVEGQRLKKERQGLLTRAGNRLSSILKEEARLFDVRLDSVNPLDVKELHRKVRTTRATLLLETTKVEEELAKYSSTVDDLPDDVSSRAEILQRTEEHINAALGVLDRAHIAMAKLVGLQQEMEEPSSQLNTTTDVAEMKLAPIPLPKFTGNIWEWDTFWRSFDYNVHSKQVDEIYKFTYLLQCLEGEAKEAVKQFQVSDSTYAIVINHLHEKYGNVQAPVDQLLRKLETSRAKSDRLEDQLALCEQLSSITAQLELKGEHINNTFFQKQLLSKFSARVQRHVLRQKNKKESEGMWNTKMLLAEAKELITDELKIVGQIEQRHRNYPDKRPDRQGATFRKEQSRQTTRLSAPCFYCNKVGHLAKSCTEVTALNQRLQIMKAKKLCQNCGGKDHLAAQCHRGACQLCGTTGHHTSICAKLFPKETTQQAKPTKKMPARATLTRIDTVTESMRRSSLSQEDKRFLCDNNLQLSISPTSTRIHPQILLGCADLFSLLKNGLAPQYELPSGLQLIPSELGFLVTGRNTKNSEIKEDQATVNSADTETCDENLQSWEDFCTFEANGVDEFVGPTAQERQRADEAVWKMFEQTIEKRDDGYWVRFPWRKDADQLPDNKGLAVRRLQTLLGRLNAEPEVLRKYQDTLQDQLRQGIIEETKVIGLRPSIPLQIEGMRITLNTVTMPPTPELTSTFIGDGSQFALWRQRETPNFVCDSKEAAQRLNCSVNSNCLCEPAENTVNCVCNDLNITGIFETEVENRLPARRPWVTFAASEHDPTTITATMPSFLTAELLVHMRDKFDKTVVKRIDSVSKVENAMVQGCYNCPQGATASISCTTNGEETIATIRCEDQFFTVPCRRQGAPSTLVFSSTTARIRRTCKVTCGSTSTTFELAGILQWVRTIHGTASRLIKGESTLYDEWVFPDFFHIIDVMVSWYKTIILVVLGMVTALVLSYILFWTYGLRTLLAILHALLNIVIGVARLAAWISKGVLLTMLRACAQKRASKKLL</sequence>
<proteinExistence type="predicted"/>